<dbReference type="Proteomes" id="UP000198929">
    <property type="component" value="Unassembled WGS sequence"/>
</dbReference>
<dbReference type="EMBL" id="FOGQ01000025">
    <property type="protein sequence ID" value="SES34360.1"/>
    <property type="molecule type" value="Genomic_DNA"/>
</dbReference>
<sequence>MLAWLYKPTIFNQDPSDYPLFEISQRWARDGFSQVPSMVEISPALGNGATVVA</sequence>
<proteinExistence type="predicted"/>
<name>A0A1H9WKF3_9CORY</name>
<gene>
    <name evidence="1" type="ORF">SAMN05661109_02785</name>
</gene>
<evidence type="ECO:0000313" key="2">
    <source>
        <dbReference type="Proteomes" id="UP000198929"/>
    </source>
</evidence>
<reference evidence="2" key="1">
    <citation type="submission" date="2016-10" db="EMBL/GenBank/DDBJ databases">
        <authorList>
            <person name="Varghese N."/>
            <person name="Submissions S."/>
        </authorList>
    </citation>
    <scope>NUCLEOTIDE SEQUENCE [LARGE SCALE GENOMIC DNA]</scope>
    <source>
        <strain evidence="2">DSM 20524</strain>
    </source>
</reference>
<dbReference type="AlphaFoldDB" id="A0A1H9WKF3"/>
<evidence type="ECO:0000313" key="1">
    <source>
        <dbReference type="EMBL" id="SES34360.1"/>
    </source>
</evidence>
<accession>A0A1H9WKF3</accession>
<keyword evidence="2" id="KW-1185">Reference proteome</keyword>
<dbReference type="RefSeq" id="WP_157728303.1">
    <property type="nucleotide sequence ID" value="NZ_CP047199.1"/>
</dbReference>
<organism evidence="1 2">
    <name type="scientific">Corynebacterium cystitidis DSM 20524</name>
    <dbReference type="NCBI Taxonomy" id="1121357"/>
    <lineage>
        <taxon>Bacteria</taxon>
        <taxon>Bacillati</taxon>
        <taxon>Actinomycetota</taxon>
        <taxon>Actinomycetes</taxon>
        <taxon>Mycobacteriales</taxon>
        <taxon>Corynebacteriaceae</taxon>
        <taxon>Corynebacterium</taxon>
    </lineage>
</organism>
<protein>
    <submittedName>
        <fullName evidence="1">Uncharacterized protein</fullName>
    </submittedName>
</protein>
<dbReference type="STRING" id="1121357.SAMN05661109_02785"/>